<accession>A0A5C7GH10</accession>
<keyword evidence="1" id="KW-0812">Transmembrane</keyword>
<protein>
    <submittedName>
        <fullName evidence="2">Monoheme cytochrome C</fullName>
    </submittedName>
</protein>
<dbReference type="EMBL" id="VRKQ01000010">
    <property type="protein sequence ID" value="TXG36581.1"/>
    <property type="molecule type" value="Genomic_DNA"/>
</dbReference>
<evidence type="ECO:0000313" key="2">
    <source>
        <dbReference type="EMBL" id="TXG36581.1"/>
    </source>
</evidence>
<feature type="transmembrane region" description="Helical" evidence="1">
    <location>
        <begin position="14"/>
        <end position="37"/>
    </location>
</feature>
<dbReference type="Gene3D" id="1.10.760.10">
    <property type="entry name" value="Cytochrome c-like domain"/>
    <property type="match status" value="1"/>
</dbReference>
<reference evidence="2 3" key="1">
    <citation type="submission" date="2019-08" db="EMBL/GenBank/DDBJ databases">
        <title>Seonamhaeicola sediminis sp. nov., isolated from marine sediment.</title>
        <authorList>
            <person name="Cao W.R."/>
        </authorList>
    </citation>
    <scope>NUCLEOTIDE SEQUENCE [LARGE SCALE GENOMIC DNA]</scope>
    <source>
        <strain evidence="2 3">1505</strain>
    </source>
</reference>
<keyword evidence="1" id="KW-0472">Membrane</keyword>
<dbReference type="GO" id="GO:0009055">
    <property type="term" value="F:electron transfer activity"/>
    <property type="evidence" value="ECO:0007669"/>
    <property type="project" value="InterPro"/>
</dbReference>
<organism evidence="2 3">
    <name type="scientific">Seonamhaeicola maritimus</name>
    <dbReference type="NCBI Taxonomy" id="2591822"/>
    <lineage>
        <taxon>Bacteria</taxon>
        <taxon>Pseudomonadati</taxon>
        <taxon>Bacteroidota</taxon>
        <taxon>Flavobacteriia</taxon>
        <taxon>Flavobacteriales</taxon>
        <taxon>Flavobacteriaceae</taxon>
    </lineage>
</organism>
<dbReference type="GO" id="GO:0020037">
    <property type="term" value="F:heme binding"/>
    <property type="evidence" value="ECO:0007669"/>
    <property type="project" value="InterPro"/>
</dbReference>
<dbReference type="InterPro" id="IPR036909">
    <property type="entry name" value="Cyt_c-like_dom_sf"/>
</dbReference>
<keyword evidence="3" id="KW-1185">Reference proteome</keyword>
<dbReference type="RefSeq" id="WP_147767506.1">
    <property type="nucleotide sequence ID" value="NZ_VRKQ01000010.1"/>
</dbReference>
<keyword evidence="1" id="KW-1133">Transmembrane helix</keyword>
<dbReference type="SUPFAM" id="SSF46626">
    <property type="entry name" value="Cytochrome c"/>
    <property type="match status" value="1"/>
</dbReference>
<evidence type="ECO:0000313" key="3">
    <source>
        <dbReference type="Proteomes" id="UP000321080"/>
    </source>
</evidence>
<sequence>MSNEEIFKKYIKKLYWLTTIFSSLFIVTGGLLVFYSVNPSFFNFKKETTVNTVSVEEDDYDKIENGIHVRTGLIEAEGLTAVVNNCTNCHSAKLVIQNRMNKERWNSTIRWMQETQNLWDLGKNQEIIVNYLITNYPPLEVGRRATLSNIDWYELNN</sequence>
<comment type="caution">
    <text evidence="2">The sequence shown here is derived from an EMBL/GenBank/DDBJ whole genome shotgun (WGS) entry which is preliminary data.</text>
</comment>
<name>A0A5C7GH10_9FLAO</name>
<proteinExistence type="predicted"/>
<dbReference type="AlphaFoldDB" id="A0A5C7GH10"/>
<dbReference type="OrthoDB" id="9805828at2"/>
<evidence type="ECO:0000256" key="1">
    <source>
        <dbReference type="SAM" id="Phobius"/>
    </source>
</evidence>
<dbReference type="Proteomes" id="UP000321080">
    <property type="component" value="Unassembled WGS sequence"/>
</dbReference>
<gene>
    <name evidence="2" type="ORF">FUA22_08305</name>
</gene>